<dbReference type="AlphaFoldDB" id="A0A0K2JGZ0"/>
<evidence type="ECO:0008006" key="3">
    <source>
        <dbReference type="Google" id="ProtNLM"/>
    </source>
</evidence>
<proteinExistence type="predicted"/>
<organism evidence="1 2">
    <name type="scientific">Spiroplasma kunkelii CR2-3x</name>
    <dbReference type="NCBI Taxonomy" id="273035"/>
    <lineage>
        <taxon>Bacteria</taxon>
        <taxon>Bacillati</taxon>
        <taxon>Mycoplasmatota</taxon>
        <taxon>Mollicutes</taxon>
        <taxon>Entomoplasmatales</taxon>
        <taxon>Spiroplasmataceae</taxon>
        <taxon>Spiroplasma</taxon>
    </lineage>
</organism>
<evidence type="ECO:0000313" key="2">
    <source>
        <dbReference type="Proteomes" id="UP000062963"/>
    </source>
</evidence>
<name>A0A0K2JGZ0_SPIKU</name>
<dbReference type="KEGG" id="skn:SKUN_00813"/>
<evidence type="ECO:0000313" key="1">
    <source>
        <dbReference type="EMBL" id="ALA97703.1"/>
    </source>
</evidence>
<dbReference type="EMBL" id="CP010899">
    <property type="protein sequence ID" value="ALA97703.1"/>
    <property type="molecule type" value="Genomic_DNA"/>
</dbReference>
<keyword evidence="2" id="KW-1185">Reference proteome</keyword>
<accession>A0A0K2JGZ0</accession>
<dbReference type="STRING" id="273035.SKUN_00813"/>
<protein>
    <recommendedName>
        <fullName evidence="3">Spiroplasmavirus-related protein</fullName>
    </recommendedName>
</protein>
<dbReference type="RefSeq" id="WP_235511347.1">
    <property type="nucleotide sequence ID" value="NZ_CP010899.1"/>
</dbReference>
<sequence>MIYNHWGPTIKKHENIDLYNVGLDLIEFDKTVAFKFHSYWYVNTGTQWMFKSGGIKQMFSAA</sequence>
<dbReference type="Proteomes" id="UP000062963">
    <property type="component" value="Chromosome"/>
</dbReference>
<dbReference type="PATRIC" id="fig|273035.7.peg.991"/>
<reference evidence="1 2" key="1">
    <citation type="journal article" date="2015" name="Genome Announc.">
        <title>Complete Genome Sequence of Spiroplasma kunkelii Strain CR2-3x, Causal Agent of Corn Stunt Disease in Zea mays L.</title>
        <authorList>
            <person name="Davis R.E."/>
            <person name="Shao J."/>
            <person name="Dally E.L."/>
            <person name="Zhao Y."/>
            <person name="Gasparich G.E."/>
            <person name="Gaynor B.J."/>
            <person name="Athey J.C."/>
            <person name="Harrison N.A."/>
            <person name="Donofrio N."/>
        </authorList>
    </citation>
    <scope>NUCLEOTIDE SEQUENCE [LARGE SCALE GENOMIC DNA]</scope>
    <source>
        <strain evidence="1 2">CR2-3x</strain>
    </source>
</reference>
<gene>
    <name evidence="1" type="ORF">SKUN_00813</name>
</gene>